<accession>A0A6J4IFR9</accession>
<organism evidence="1">
    <name type="scientific">uncultured Chloroflexia bacterium</name>
    <dbReference type="NCBI Taxonomy" id="1672391"/>
    <lineage>
        <taxon>Bacteria</taxon>
        <taxon>Bacillati</taxon>
        <taxon>Chloroflexota</taxon>
        <taxon>Chloroflexia</taxon>
        <taxon>environmental samples</taxon>
    </lineage>
</organism>
<gene>
    <name evidence="1" type="ORF">AVDCRST_MAG93-1775</name>
</gene>
<dbReference type="InterPro" id="IPR011033">
    <property type="entry name" value="PRC_barrel-like_sf"/>
</dbReference>
<evidence type="ECO:0000313" key="1">
    <source>
        <dbReference type="EMBL" id="CAA9251452.1"/>
    </source>
</evidence>
<evidence type="ECO:0008006" key="2">
    <source>
        <dbReference type="Google" id="ProtNLM"/>
    </source>
</evidence>
<dbReference type="SUPFAM" id="SSF50346">
    <property type="entry name" value="PRC-barrel domain"/>
    <property type="match status" value="1"/>
</dbReference>
<reference evidence="1" key="1">
    <citation type="submission" date="2020-02" db="EMBL/GenBank/DDBJ databases">
        <authorList>
            <person name="Meier V. D."/>
        </authorList>
    </citation>
    <scope>NUCLEOTIDE SEQUENCE</scope>
    <source>
        <strain evidence="1">AVDCRST_MAG93</strain>
    </source>
</reference>
<name>A0A6J4IFR9_9CHLR</name>
<proteinExistence type="predicted"/>
<protein>
    <recommendedName>
        <fullName evidence="2">PRC-barrel domain-containing protein</fullName>
    </recommendedName>
</protein>
<sequence>MASTNIIGDVRKGMEVHTMDGQKLGKVTEIWLGDDPTATSPLCDDTICSRLEVHYGFLGRNVLYVPYSAVREVASDHVVLNINASAANEYPWNQKPAWIGS</sequence>
<dbReference type="AlphaFoldDB" id="A0A6J4IFR9"/>
<dbReference type="EMBL" id="CADCTR010000601">
    <property type="protein sequence ID" value="CAA9251452.1"/>
    <property type="molecule type" value="Genomic_DNA"/>
</dbReference>